<dbReference type="EMBL" id="KI676011">
    <property type="protein sequence ID" value="ETL27202.1"/>
    <property type="molecule type" value="Genomic_DNA"/>
</dbReference>
<organism evidence="2">
    <name type="scientific">Phytophthora nicotianae</name>
    <name type="common">Potato buckeye rot agent</name>
    <name type="synonym">Phytophthora parasitica</name>
    <dbReference type="NCBI Taxonomy" id="4792"/>
    <lineage>
        <taxon>Eukaryota</taxon>
        <taxon>Sar</taxon>
        <taxon>Stramenopiles</taxon>
        <taxon>Oomycota</taxon>
        <taxon>Peronosporomycetes</taxon>
        <taxon>Peronosporales</taxon>
        <taxon>Peronosporaceae</taxon>
        <taxon>Phytophthora</taxon>
    </lineage>
</organism>
<accession>W2I153</accession>
<reference evidence="2" key="1">
    <citation type="submission" date="2013-11" db="EMBL/GenBank/DDBJ databases">
        <title>The Genome Sequence of Phytophthora parasitica CJ05E6.</title>
        <authorList>
            <consortium name="The Broad Institute Genomics Platform"/>
            <person name="Russ C."/>
            <person name="Tyler B."/>
            <person name="Panabieres F."/>
            <person name="Shan W."/>
            <person name="Tripathy S."/>
            <person name="Grunwald N."/>
            <person name="Machado M."/>
            <person name="Johnson C.S."/>
            <person name="Arredondo F."/>
            <person name="Hong C."/>
            <person name="Coffey M."/>
            <person name="Young S.K."/>
            <person name="Zeng Q."/>
            <person name="Gargeya S."/>
            <person name="Fitzgerald M."/>
            <person name="Abouelleil A."/>
            <person name="Alvarado L."/>
            <person name="Chapman S.B."/>
            <person name="Gainer-Dewar J."/>
            <person name="Goldberg J."/>
            <person name="Griggs A."/>
            <person name="Gujja S."/>
            <person name="Hansen M."/>
            <person name="Howarth C."/>
            <person name="Imamovic A."/>
            <person name="Ireland A."/>
            <person name="Larimer J."/>
            <person name="McCowan C."/>
            <person name="Murphy C."/>
            <person name="Pearson M."/>
            <person name="Poon T.W."/>
            <person name="Priest M."/>
            <person name="Roberts A."/>
            <person name="Saif S."/>
            <person name="Shea T."/>
            <person name="Sykes S."/>
            <person name="Wortman J."/>
            <person name="Nusbaum C."/>
            <person name="Birren B."/>
        </authorList>
    </citation>
    <scope>NUCLEOTIDE SEQUENCE [LARGE SCALE GENOMIC DNA]</scope>
    <source>
        <strain evidence="2">CJ05E6</strain>
    </source>
</reference>
<feature type="compositionally biased region" description="Basic and acidic residues" evidence="1">
    <location>
        <begin position="23"/>
        <end position="35"/>
    </location>
</feature>
<dbReference type="VEuPathDB" id="FungiDB:PPTG_24198"/>
<gene>
    <name evidence="2" type="ORF">L916_19229</name>
</gene>
<protein>
    <recommendedName>
        <fullName evidence="3">Retrotransposon gag domain-containing protein</fullName>
    </recommendedName>
</protein>
<dbReference type="Proteomes" id="UP000053864">
    <property type="component" value="Unassembled WGS sequence"/>
</dbReference>
<feature type="region of interest" description="Disordered" evidence="1">
    <location>
        <begin position="1"/>
        <end position="40"/>
    </location>
</feature>
<feature type="region of interest" description="Disordered" evidence="1">
    <location>
        <begin position="155"/>
        <end position="179"/>
    </location>
</feature>
<feature type="non-terminal residue" evidence="2">
    <location>
        <position position="1"/>
    </location>
</feature>
<evidence type="ECO:0000313" key="2">
    <source>
        <dbReference type="EMBL" id="ETL27202.1"/>
    </source>
</evidence>
<sequence>TPPTTAPLTQKKKPNVSRKKLKAPADSDSDSRDEITATWPDDQLEEAFNRNELQVFPVKNPVMKILQLRTRGLLKGPVTPPPATTNKLDAVKAASRLLIDAGIMPGTFAAKDLFHLDLEAIQIALSELFKKLKVLVGEPETQTKVETKLEAAMTQLPGSASPTGSSQHSHYASATSMADSDTLEGVERMQLGHSGAAMLQSGSQCVPNPMPRTDASVAASRLNENPDRLQTFLNSAMERFLKEQRTAQGMPTVLLAPDGEKCLVLGGLFTGPARNWYRQHSRTTRGDWKELLRWFQMQFCGLGVSVARQYYHARKRADETPLEYLHRLNVEGLRAKQRVKSGPSD</sequence>
<proteinExistence type="predicted"/>
<feature type="compositionally biased region" description="Polar residues" evidence="1">
    <location>
        <begin position="156"/>
        <end position="179"/>
    </location>
</feature>
<feature type="non-terminal residue" evidence="2">
    <location>
        <position position="345"/>
    </location>
</feature>
<name>W2I153_PHYNI</name>
<evidence type="ECO:0008006" key="3">
    <source>
        <dbReference type="Google" id="ProtNLM"/>
    </source>
</evidence>
<dbReference type="AlphaFoldDB" id="W2I153"/>
<evidence type="ECO:0000256" key="1">
    <source>
        <dbReference type="SAM" id="MobiDB-lite"/>
    </source>
</evidence>
<feature type="compositionally biased region" description="Basic residues" evidence="1">
    <location>
        <begin position="10"/>
        <end position="22"/>
    </location>
</feature>